<proteinExistence type="predicted"/>
<feature type="region of interest" description="Disordered" evidence="1">
    <location>
        <begin position="57"/>
        <end position="84"/>
    </location>
</feature>
<evidence type="ECO:0000313" key="2">
    <source>
        <dbReference type="EMBL" id="KNC83295.1"/>
    </source>
</evidence>
<dbReference type="RefSeq" id="XP_014157197.1">
    <property type="nucleotide sequence ID" value="XM_014301722.1"/>
</dbReference>
<evidence type="ECO:0000256" key="1">
    <source>
        <dbReference type="SAM" id="MobiDB-lite"/>
    </source>
</evidence>
<accession>A0A0L0G2J6</accession>
<dbReference type="GeneID" id="25904960"/>
<protein>
    <submittedName>
        <fullName evidence="2">Uncharacterized protein</fullName>
    </submittedName>
</protein>
<sequence>MARSFVDSNLDMNMLTMNIRERQSYNNSTPEYFEAVKYNIEDTRGKPEELLATRNKCTGENNRTSNPTTPSHPVVPEARVSPPVPRVATPSIDVQEYHIFLDEYHTFEREARNTGGFVSDVFKLYTDTFADDTCVYGIHDEKCIQRQSSEYHNTIKFNIEATRGRPEVLLETRDMCTESCLDVLDGKPKPIIKYQLTDRYSVIAQNPQWETVYCPFVESYNRIINTSSDCIADIVRLYQQAFPDDSCYYDVLCNVCTSTNIDHLEDNVKVTMGRPFDLLEYRLLCEDDCRLGKEWSMEMVRHTLHNGDTLCMPRYSVEDDATVFDNPSFYKRVPFMKTSGRHIKNLFRDFPSVCTIITHHIKSTDRTVEALRIPSVIEQLDAANCTTRFALITLSVVGESGAAHAMVLVVDFESKTFETIDPIGQDINDFILTLDRFGYKLCLEYVAHQGTYYHFVICGFLDYFLLDSVIPQWARAQFTRT</sequence>
<dbReference type="Proteomes" id="UP000054560">
    <property type="component" value="Unassembled WGS sequence"/>
</dbReference>
<feature type="compositionally biased region" description="Polar residues" evidence="1">
    <location>
        <begin position="57"/>
        <end position="71"/>
    </location>
</feature>
<name>A0A0L0G2J6_9EUKA</name>
<evidence type="ECO:0000313" key="3">
    <source>
        <dbReference type="Proteomes" id="UP000054560"/>
    </source>
</evidence>
<reference evidence="2 3" key="1">
    <citation type="submission" date="2011-02" db="EMBL/GenBank/DDBJ databases">
        <title>The Genome Sequence of Sphaeroforma arctica JP610.</title>
        <authorList>
            <consortium name="The Broad Institute Genome Sequencing Platform"/>
            <person name="Russ C."/>
            <person name="Cuomo C."/>
            <person name="Young S.K."/>
            <person name="Zeng Q."/>
            <person name="Gargeya S."/>
            <person name="Alvarado L."/>
            <person name="Berlin A."/>
            <person name="Chapman S.B."/>
            <person name="Chen Z."/>
            <person name="Freedman E."/>
            <person name="Gellesch M."/>
            <person name="Goldberg J."/>
            <person name="Griggs A."/>
            <person name="Gujja S."/>
            <person name="Heilman E."/>
            <person name="Heiman D."/>
            <person name="Howarth C."/>
            <person name="Mehta T."/>
            <person name="Neiman D."/>
            <person name="Pearson M."/>
            <person name="Roberts A."/>
            <person name="Saif S."/>
            <person name="Shea T."/>
            <person name="Shenoy N."/>
            <person name="Sisk P."/>
            <person name="Stolte C."/>
            <person name="Sykes S."/>
            <person name="White J."/>
            <person name="Yandava C."/>
            <person name="Burger G."/>
            <person name="Gray M.W."/>
            <person name="Holland P.W.H."/>
            <person name="King N."/>
            <person name="Lang F.B.F."/>
            <person name="Roger A.J."/>
            <person name="Ruiz-Trillo I."/>
            <person name="Haas B."/>
            <person name="Nusbaum C."/>
            <person name="Birren B."/>
        </authorList>
    </citation>
    <scope>NUCLEOTIDE SEQUENCE [LARGE SCALE GENOMIC DNA]</scope>
    <source>
        <strain evidence="2 3">JP610</strain>
    </source>
</reference>
<organism evidence="2 3">
    <name type="scientific">Sphaeroforma arctica JP610</name>
    <dbReference type="NCBI Taxonomy" id="667725"/>
    <lineage>
        <taxon>Eukaryota</taxon>
        <taxon>Ichthyosporea</taxon>
        <taxon>Ichthyophonida</taxon>
        <taxon>Sphaeroforma</taxon>
    </lineage>
</organism>
<dbReference type="AlphaFoldDB" id="A0A0L0G2J6"/>
<dbReference type="EMBL" id="KQ241846">
    <property type="protein sequence ID" value="KNC83295.1"/>
    <property type="molecule type" value="Genomic_DNA"/>
</dbReference>
<keyword evidence="3" id="KW-1185">Reference proteome</keyword>
<gene>
    <name evidence="2" type="ORF">SARC_04456</name>
</gene>